<evidence type="ECO:0000313" key="2">
    <source>
        <dbReference type="EMBL" id="BBM62600.1"/>
    </source>
</evidence>
<dbReference type="GO" id="GO:0016740">
    <property type="term" value="F:transferase activity"/>
    <property type="evidence" value="ECO:0007669"/>
    <property type="project" value="UniProtKB-KW"/>
</dbReference>
<dbReference type="Gene3D" id="3.90.550.10">
    <property type="entry name" value="Spore Coat Polysaccharide Biosynthesis Protein SpsA, Chain A"/>
    <property type="match status" value="1"/>
</dbReference>
<keyword evidence="2" id="KW-0808">Transferase</keyword>
<proteinExistence type="predicted"/>
<dbReference type="InterPro" id="IPR029044">
    <property type="entry name" value="Nucleotide-diphossugar_trans"/>
</dbReference>
<dbReference type="InterPro" id="IPR001173">
    <property type="entry name" value="Glyco_trans_2-like"/>
</dbReference>
<feature type="domain" description="Glycosyltransferase 2-like" evidence="1">
    <location>
        <begin position="9"/>
        <end position="133"/>
    </location>
</feature>
<dbReference type="EMBL" id="LC494325">
    <property type="protein sequence ID" value="BBM62600.1"/>
    <property type="molecule type" value="Genomic_DNA"/>
</dbReference>
<dbReference type="RefSeq" id="WP_059270279.1">
    <property type="nucleotide sequence ID" value="NZ_BBVT01000002.1"/>
</dbReference>
<dbReference type="SUPFAM" id="SSF53448">
    <property type="entry name" value="Nucleotide-diphospho-sugar transferases"/>
    <property type="match status" value="1"/>
</dbReference>
<reference evidence="2" key="1">
    <citation type="submission" date="2019-07" db="EMBL/GenBank/DDBJ databases">
        <title>Overview of O-antigen diversity of Escherichia albertii, an emerging enteropathogen; genetic structure, serology, and development of O-genotyping method.</title>
        <authorList>
            <person name="Ooka T."/>
            <person name="Seto K."/>
            <person name="Ogura Y."/>
            <person name="Iguchi A."/>
            <person name="Imura N."/>
            <person name="Honda M."/>
            <person name="Etoh Y."/>
            <person name="Ikeda T."/>
            <person name="Sugitani W."/>
            <person name="Konno T."/>
            <person name="Kawano K."/>
            <person name="Kudo Y."/>
            <person name="Murakami K."/>
            <person name="Hayashi T."/>
            <person name="Nishi J."/>
        </authorList>
    </citation>
    <scope>NUCLEOTIDE SEQUENCE</scope>
    <source>
        <strain evidence="2">E2675</strain>
    </source>
</reference>
<sequence>MNVRKKVAVLLAAYNGVKWIEEQIQSILNQKNIDVTIFISVDKSTDGTEDVVKRICQQHNNIKYLPFGFTFGGAAKNFYRLMKDVDFESFDFVSLSDQDDIWYPEKLITAVNNISIGYDFYSSNVVAFWENGKRIIIDKAQRQRTYDYFFEAAGPGCTYVFKSYCAIELKNFIVSNYENISEIMLHDWLIYAFARNNGYEWYIDKNPSMDYRQHRQNQVGANVTLSAIIKRIRLVKQKWYRNEIIKLAKVLQIPDNHLVSKCLQEKYLSNLYMIINIHKFRRRSRDRMMLFLLCLINWF</sequence>
<protein>
    <submittedName>
        <fullName evidence="2">Predicted glycosyltransferase</fullName>
    </submittedName>
</protein>
<name>A0A5A4U7L0_ESCAL</name>
<dbReference type="Pfam" id="PF00535">
    <property type="entry name" value="Glycos_transf_2"/>
    <property type="match status" value="1"/>
</dbReference>
<accession>A0A5A4U7L0</accession>
<dbReference type="AlphaFoldDB" id="A0A5A4U7L0"/>
<organism evidence="2">
    <name type="scientific">Escherichia albertii</name>
    <dbReference type="NCBI Taxonomy" id="208962"/>
    <lineage>
        <taxon>Bacteria</taxon>
        <taxon>Pseudomonadati</taxon>
        <taxon>Pseudomonadota</taxon>
        <taxon>Gammaproteobacteria</taxon>
        <taxon>Enterobacterales</taxon>
        <taxon>Enterobacteriaceae</taxon>
        <taxon>Escherichia</taxon>
    </lineage>
</organism>
<evidence type="ECO:0000259" key="1">
    <source>
        <dbReference type="Pfam" id="PF00535"/>
    </source>
</evidence>